<reference evidence="2 3" key="1">
    <citation type="journal article" date="2017" name="Nat. Commun.">
        <title>Genome assembly with in vitro proximity ligation data and whole-genome triplication in lettuce.</title>
        <authorList>
            <person name="Reyes-Chin-Wo S."/>
            <person name="Wang Z."/>
            <person name="Yang X."/>
            <person name="Kozik A."/>
            <person name="Arikit S."/>
            <person name="Song C."/>
            <person name="Xia L."/>
            <person name="Froenicke L."/>
            <person name="Lavelle D.O."/>
            <person name="Truco M.J."/>
            <person name="Xia R."/>
            <person name="Zhu S."/>
            <person name="Xu C."/>
            <person name="Xu H."/>
            <person name="Xu X."/>
            <person name="Cox K."/>
            <person name="Korf I."/>
            <person name="Meyers B.C."/>
            <person name="Michelmore R.W."/>
        </authorList>
    </citation>
    <scope>NUCLEOTIDE SEQUENCE [LARGE SCALE GENOMIC DNA]</scope>
    <source>
        <strain evidence="3">cv. Salinas</strain>
        <tissue evidence="2">Seedlings</tissue>
    </source>
</reference>
<feature type="compositionally biased region" description="Basic and acidic residues" evidence="1">
    <location>
        <begin position="176"/>
        <end position="185"/>
    </location>
</feature>
<dbReference type="EMBL" id="NBSK02000002">
    <property type="protein sequence ID" value="KAJ0223083.1"/>
    <property type="molecule type" value="Genomic_DNA"/>
</dbReference>
<evidence type="ECO:0000313" key="3">
    <source>
        <dbReference type="Proteomes" id="UP000235145"/>
    </source>
</evidence>
<proteinExistence type="predicted"/>
<sequence length="197" mass="22698">MDDVGVIRIGDKDHEANDIKYGFNEFDEAANDFDLGLYQHNLKSNSIVNVEVIEQNVDDEVHEGEHNPINKVHEGEDNAVNMEVTEEFNEKIDFNEMNAINDENVEIRDCAADDGIEDKTKTDEENNERSDESGDNDNSVFWVDENNIILDVEVYMMDFYMDIDLEAKFLEKRVAKHTDNEGSKEDIEELDVIDNDQ</sequence>
<feature type="region of interest" description="Disordered" evidence="1">
    <location>
        <begin position="112"/>
        <end position="138"/>
    </location>
</feature>
<name>A0A9R1WFV5_LACSA</name>
<evidence type="ECO:0000256" key="1">
    <source>
        <dbReference type="SAM" id="MobiDB-lite"/>
    </source>
</evidence>
<organism evidence="2 3">
    <name type="scientific">Lactuca sativa</name>
    <name type="common">Garden lettuce</name>
    <dbReference type="NCBI Taxonomy" id="4236"/>
    <lineage>
        <taxon>Eukaryota</taxon>
        <taxon>Viridiplantae</taxon>
        <taxon>Streptophyta</taxon>
        <taxon>Embryophyta</taxon>
        <taxon>Tracheophyta</taxon>
        <taxon>Spermatophyta</taxon>
        <taxon>Magnoliopsida</taxon>
        <taxon>eudicotyledons</taxon>
        <taxon>Gunneridae</taxon>
        <taxon>Pentapetalae</taxon>
        <taxon>asterids</taxon>
        <taxon>campanulids</taxon>
        <taxon>Asterales</taxon>
        <taxon>Asteraceae</taxon>
        <taxon>Cichorioideae</taxon>
        <taxon>Cichorieae</taxon>
        <taxon>Lactucinae</taxon>
        <taxon>Lactuca</taxon>
    </lineage>
</organism>
<evidence type="ECO:0000313" key="2">
    <source>
        <dbReference type="EMBL" id="KAJ0223083.1"/>
    </source>
</evidence>
<feature type="region of interest" description="Disordered" evidence="1">
    <location>
        <begin position="176"/>
        <end position="197"/>
    </location>
</feature>
<dbReference type="Proteomes" id="UP000235145">
    <property type="component" value="Unassembled WGS sequence"/>
</dbReference>
<dbReference type="AlphaFoldDB" id="A0A9R1WFV5"/>
<feature type="compositionally biased region" description="Acidic residues" evidence="1">
    <location>
        <begin position="186"/>
        <end position="197"/>
    </location>
</feature>
<keyword evidence="3" id="KW-1185">Reference proteome</keyword>
<accession>A0A9R1WFV5</accession>
<feature type="compositionally biased region" description="Basic and acidic residues" evidence="1">
    <location>
        <begin position="112"/>
        <end position="132"/>
    </location>
</feature>
<comment type="caution">
    <text evidence="2">The sequence shown here is derived from an EMBL/GenBank/DDBJ whole genome shotgun (WGS) entry which is preliminary data.</text>
</comment>
<gene>
    <name evidence="2" type="ORF">LSAT_V11C200054680</name>
</gene>
<protein>
    <submittedName>
        <fullName evidence="2">Uncharacterized protein</fullName>
    </submittedName>
</protein>